<name>A0AAD5SNY4_9FUNG</name>
<dbReference type="AlphaFoldDB" id="A0AAD5SNY4"/>
<evidence type="ECO:0000256" key="1">
    <source>
        <dbReference type="PROSITE-ProRule" id="PRU00176"/>
    </source>
</evidence>
<dbReference type="SMART" id="SM00360">
    <property type="entry name" value="RRM"/>
    <property type="match status" value="1"/>
</dbReference>
<comment type="caution">
    <text evidence="3">The sequence shown here is derived from an EMBL/GenBank/DDBJ whole genome shotgun (WGS) entry which is preliminary data.</text>
</comment>
<keyword evidence="4" id="KW-1185">Reference proteome</keyword>
<dbReference type="Gene3D" id="3.30.70.330">
    <property type="match status" value="1"/>
</dbReference>
<evidence type="ECO:0000313" key="3">
    <source>
        <dbReference type="EMBL" id="KAJ3079171.1"/>
    </source>
</evidence>
<dbReference type="InterPro" id="IPR012677">
    <property type="entry name" value="Nucleotide-bd_a/b_plait_sf"/>
</dbReference>
<protein>
    <recommendedName>
        <fullName evidence="2">RRM domain-containing protein</fullName>
    </recommendedName>
</protein>
<gene>
    <name evidence="3" type="ORF">HK100_010496</name>
</gene>
<reference evidence="3" key="1">
    <citation type="submission" date="2020-05" db="EMBL/GenBank/DDBJ databases">
        <title>Phylogenomic resolution of chytrid fungi.</title>
        <authorList>
            <person name="Stajich J.E."/>
            <person name="Amses K."/>
            <person name="Simmons R."/>
            <person name="Seto K."/>
            <person name="Myers J."/>
            <person name="Bonds A."/>
            <person name="Quandt C.A."/>
            <person name="Barry K."/>
            <person name="Liu P."/>
            <person name="Grigoriev I."/>
            <person name="Longcore J.E."/>
            <person name="James T.Y."/>
        </authorList>
    </citation>
    <scope>NUCLEOTIDE SEQUENCE</scope>
    <source>
        <strain evidence="3">JEL0513</strain>
    </source>
</reference>
<dbReference type="GO" id="GO:0003723">
    <property type="term" value="F:RNA binding"/>
    <property type="evidence" value="ECO:0007669"/>
    <property type="project" value="UniProtKB-UniRule"/>
</dbReference>
<dbReference type="Pfam" id="PF00076">
    <property type="entry name" value="RRM_1"/>
    <property type="match status" value="1"/>
</dbReference>
<evidence type="ECO:0000259" key="2">
    <source>
        <dbReference type="PROSITE" id="PS50102"/>
    </source>
</evidence>
<feature type="non-terminal residue" evidence="3">
    <location>
        <position position="1"/>
    </location>
</feature>
<dbReference type="EMBL" id="JADGJH010005812">
    <property type="protein sequence ID" value="KAJ3079171.1"/>
    <property type="molecule type" value="Genomic_DNA"/>
</dbReference>
<sequence>MHLTGTELGDHMLLVSSHVPPLPLTAFTPTVATHGFAPFANASYIHPSRLLPSVIQSTSLIGNALGHGVPGTSIKNPYVTPQLYQLDPAKADEIGRTIYVGNISLLISETDLTQMFSACGPVTYIKMAGDPAHGCRFAFVEFAVVDAANEAIKLHGTPLAERPLKVTYSKNAINKGPKKIDGETMRRVREAEMRILNRDKNLEAVTAVLTTATSTS</sequence>
<dbReference type="InterPro" id="IPR035979">
    <property type="entry name" value="RBD_domain_sf"/>
</dbReference>
<dbReference type="Proteomes" id="UP001211907">
    <property type="component" value="Unassembled WGS sequence"/>
</dbReference>
<feature type="domain" description="RRM" evidence="2">
    <location>
        <begin position="96"/>
        <end position="171"/>
    </location>
</feature>
<keyword evidence="1" id="KW-0694">RNA-binding</keyword>
<proteinExistence type="predicted"/>
<accession>A0AAD5SNY4</accession>
<organism evidence="3 4">
    <name type="scientific">Physocladia obscura</name>
    <dbReference type="NCBI Taxonomy" id="109957"/>
    <lineage>
        <taxon>Eukaryota</taxon>
        <taxon>Fungi</taxon>
        <taxon>Fungi incertae sedis</taxon>
        <taxon>Chytridiomycota</taxon>
        <taxon>Chytridiomycota incertae sedis</taxon>
        <taxon>Chytridiomycetes</taxon>
        <taxon>Chytridiales</taxon>
        <taxon>Chytriomycetaceae</taxon>
        <taxon>Physocladia</taxon>
    </lineage>
</organism>
<dbReference type="PANTHER" id="PTHR32343:SF22">
    <property type="entry name" value="LD29830P"/>
    <property type="match status" value="1"/>
</dbReference>
<dbReference type="PROSITE" id="PS50102">
    <property type="entry name" value="RRM"/>
    <property type="match status" value="1"/>
</dbReference>
<dbReference type="PANTHER" id="PTHR32343">
    <property type="entry name" value="SERINE/ARGININE-RICH SPLICING FACTOR"/>
    <property type="match status" value="1"/>
</dbReference>
<dbReference type="InterPro" id="IPR000504">
    <property type="entry name" value="RRM_dom"/>
</dbReference>
<dbReference type="SUPFAM" id="SSF54928">
    <property type="entry name" value="RNA-binding domain, RBD"/>
    <property type="match status" value="1"/>
</dbReference>
<evidence type="ECO:0000313" key="4">
    <source>
        <dbReference type="Proteomes" id="UP001211907"/>
    </source>
</evidence>